<dbReference type="SUPFAM" id="SSF50249">
    <property type="entry name" value="Nucleic acid-binding proteins"/>
    <property type="match status" value="1"/>
</dbReference>
<dbReference type="Pfam" id="PF00493">
    <property type="entry name" value="MCM"/>
    <property type="match status" value="1"/>
</dbReference>
<dbReference type="InterPro" id="IPR033762">
    <property type="entry name" value="MCM_OB"/>
</dbReference>
<dbReference type="FunFam" id="2.20.28.10:FF:000003">
    <property type="entry name" value="DNA helicase"/>
    <property type="match status" value="1"/>
</dbReference>
<evidence type="ECO:0000256" key="10">
    <source>
        <dbReference type="ARBA" id="ARBA00023306"/>
    </source>
</evidence>
<dbReference type="GO" id="GO:0005524">
    <property type="term" value="F:ATP binding"/>
    <property type="evidence" value="ECO:0007669"/>
    <property type="project" value="UniProtKB-UniRule"/>
</dbReference>
<reference evidence="15 16" key="1">
    <citation type="submission" date="2009-12" db="EMBL/GenBank/DDBJ databases">
        <title>The Genome Sequence of Anolis carolinensis (Green Anole Lizard).</title>
        <authorList>
            <consortium name="The Genome Sequencing Platform"/>
            <person name="Di Palma F."/>
            <person name="Alfoldi J."/>
            <person name="Heiman D."/>
            <person name="Young S."/>
            <person name="Grabherr M."/>
            <person name="Johnson J."/>
            <person name="Lander E.S."/>
            <person name="Lindblad-Toh K."/>
        </authorList>
    </citation>
    <scope>NUCLEOTIDE SEQUENCE [LARGE SCALE GENOMIC DNA]</scope>
    <source>
        <strain evidence="15 16">JBL SC #1</strain>
    </source>
</reference>
<evidence type="ECO:0000256" key="4">
    <source>
        <dbReference type="ARBA" id="ARBA00022741"/>
    </source>
</evidence>
<dbReference type="PROSITE" id="PS00847">
    <property type="entry name" value="MCM_1"/>
    <property type="match status" value="1"/>
</dbReference>
<dbReference type="Pfam" id="PF17207">
    <property type="entry name" value="MCM_OB"/>
    <property type="match status" value="1"/>
</dbReference>
<dbReference type="Pfam" id="PF14551">
    <property type="entry name" value="MCM_N"/>
    <property type="match status" value="1"/>
</dbReference>
<dbReference type="Pfam" id="PF18263">
    <property type="entry name" value="WHD_MCM6"/>
    <property type="match status" value="1"/>
</dbReference>
<dbReference type="GO" id="GO:0003677">
    <property type="term" value="F:DNA binding"/>
    <property type="evidence" value="ECO:0007669"/>
    <property type="project" value="UniProtKB-KW"/>
</dbReference>
<name>A0A803TCN8_ANOCA</name>
<keyword evidence="7 11" id="KW-0067">ATP-binding</keyword>
<evidence type="ECO:0000256" key="5">
    <source>
        <dbReference type="ARBA" id="ARBA00022801"/>
    </source>
</evidence>
<dbReference type="Bgee" id="ENSACAG00000001072">
    <property type="expression patterns" value="Expressed in hindlimb bud and 11 other cell types or tissues"/>
</dbReference>
<dbReference type="InterPro" id="IPR041562">
    <property type="entry name" value="MCM_lid"/>
</dbReference>
<dbReference type="FunFam" id="3.30.1640.10:FF:000004">
    <property type="entry name" value="DNA helicase"/>
    <property type="match status" value="1"/>
</dbReference>
<gene>
    <name evidence="15" type="primary">MCM6</name>
</gene>
<dbReference type="AlphaFoldDB" id="A0A803TCN8"/>
<dbReference type="PROSITE" id="PS50051">
    <property type="entry name" value="MCM_2"/>
    <property type="match status" value="1"/>
</dbReference>
<dbReference type="PANTHER" id="PTHR11630">
    <property type="entry name" value="DNA REPLICATION LICENSING FACTOR MCM FAMILY MEMBER"/>
    <property type="match status" value="1"/>
</dbReference>
<dbReference type="GO" id="GO:0006270">
    <property type="term" value="P:DNA replication initiation"/>
    <property type="evidence" value="ECO:0007669"/>
    <property type="project" value="UniProtKB-UniRule"/>
</dbReference>
<proteinExistence type="inferred from homology"/>
<evidence type="ECO:0000256" key="11">
    <source>
        <dbReference type="RuleBase" id="RU004070"/>
    </source>
</evidence>
<reference evidence="15" key="2">
    <citation type="submission" date="2025-08" db="UniProtKB">
        <authorList>
            <consortium name="Ensembl"/>
        </authorList>
    </citation>
    <scope>IDENTIFICATION</scope>
</reference>
<dbReference type="SMART" id="SM00350">
    <property type="entry name" value="MCM"/>
    <property type="match status" value="1"/>
</dbReference>
<dbReference type="InterPro" id="IPR018525">
    <property type="entry name" value="MCM_CS"/>
</dbReference>
<feature type="region of interest" description="Disordered" evidence="13">
    <location>
        <begin position="644"/>
        <end position="665"/>
    </location>
</feature>
<evidence type="ECO:0000256" key="12">
    <source>
        <dbReference type="RuleBase" id="RU368064"/>
    </source>
</evidence>
<evidence type="ECO:0000256" key="8">
    <source>
        <dbReference type="ARBA" id="ARBA00023125"/>
    </source>
</evidence>
<dbReference type="Proteomes" id="UP000001646">
    <property type="component" value="Chromosome 1"/>
</dbReference>
<dbReference type="CDD" id="cd17757">
    <property type="entry name" value="MCM6"/>
    <property type="match status" value="1"/>
</dbReference>
<dbReference type="PRINTS" id="PR01657">
    <property type="entry name" value="MCMFAMILY"/>
</dbReference>
<dbReference type="InterPro" id="IPR001208">
    <property type="entry name" value="MCM_dom"/>
</dbReference>
<dbReference type="Gene3D" id="3.30.1640.10">
    <property type="entry name" value="mini-chromosome maintenance (MCM) complex, chain A, domain 1"/>
    <property type="match status" value="1"/>
</dbReference>
<keyword evidence="4 11" id="KW-0547">Nucleotide-binding</keyword>
<evidence type="ECO:0000313" key="15">
    <source>
        <dbReference type="Ensembl" id="ENSACAP00000032978.1"/>
    </source>
</evidence>
<comment type="similarity">
    <text evidence="2 11">Belongs to the MCM family.</text>
</comment>
<keyword evidence="8 11" id="KW-0238">DNA-binding</keyword>
<dbReference type="InterPro" id="IPR031327">
    <property type="entry name" value="MCM"/>
</dbReference>
<dbReference type="GO" id="GO:0005634">
    <property type="term" value="C:nucleus"/>
    <property type="evidence" value="ECO:0007669"/>
    <property type="project" value="UniProtKB-SubCell"/>
</dbReference>
<dbReference type="Gene3D" id="2.20.28.10">
    <property type="match status" value="1"/>
</dbReference>
<evidence type="ECO:0000256" key="7">
    <source>
        <dbReference type="ARBA" id="ARBA00022840"/>
    </source>
</evidence>
<protein>
    <recommendedName>
        <fullName evidence="12">DNA replication licensing factor MCM6</fullName>
        <ecNumber evidence="12">3.6.4.12</ecNumber>
    </recommendedName>
</protein>
<dbReference type="SUPFAM" id="SSF52540">
    <property type="entry name" value="P-loop containing nucleoside triphosphate hydrolases"/>
    <property type="match status" value="1"/>
</dbReference>
<dbReference type="GO" id="GO:0003678">
    <property type="term" value="F:DNA helicase activity"/>
    <property type="evidence" value="ECO:0007669"/>
    <property type="project" value="UniProtKB-EC"/>
</dbReference>
<dbReference type="FunFam" id="2.40.50.140:FF:000091">
    <property type="entry name" value="DNA helicase"/>
    <property type="match status" value="1"/>
</dbReference>
<keyword evidence="3 12" id="KW-0235">DNA replication</keyword>
<comment type="subcellular location">
    <subcellularLocation>
        <location evidence="1 12">Nucleus</location>
    </subcellularLocation>
</comment>
<dbReference type="InterPro" id="IPR027925">
    <property type="entry name" value="MCM_N"/>
</dbReference>
<evidence type="ECO:0000256" key="6">
    <source>
        <dbReference type="ARBA" id="ARBA00022806"/>
    </source>
</evidence>
<dbReference type="GO" id="GO:0042555">
    <property type="term" value="C:MCM complex"/>
    <property type="evidence" value="ECO:0007669"/>
    <property type="project" value="UniProtKB-UniRule"/>
</dbReference>
<dbReference type="InterPro" id="IPR008049">
    <property type="entry name" value="MCM6"/>
</dbReference>
<dbReference type="Ensembl" id="ENSACAT00000040265.1">
    <property type="protein sequence ID" value="ENSACAP00000032978.1"/>
    <property type="gene ID" value="ENSACAG00000001072.4"/>
</dbReference>
<dbReference type="InterPro" id="IPR041024">
    <property type="entry name" value="Mcm6_C"/>
</dbReference>
<dbReference type="Gene3D" id="2.40.50.140">
    <property type="entry name" value="Nucleic acid-binding proteins"/>
    <property type="match status" value="1"/>
</dbReference>
<keyword evidence="5 12" id="KW-0378">Hydrolase</keyword>
<evidence type="ECO:0000313" key="16">
    <source>
        <dbReference type="Proteomes" id="UP000001646"/>
    </source>
</evidence>
<keyword evidence="10 12" id="KW-0131">Cell cycle</keyword>
<evidence type="ECO:0000256" key="3">
    <source>
        <dbReference type="ARBA" id="ARBA00022705"/>
    </source>
</evidence>
<accession>A0A803TCN8</accession>
<dbReference type="GO" id="GO:0016787">
    <property type="term" value="F:hydrolase activity"/>
    <property type="evidence" value="ECO:0007669"/>
    <property type="project" value="UniProtKB-KW"/>
</dbReference>
<dbReference type="Gene3D" id="1.20.58.870">
    <property type="match status" value="1"/>
</dbReference>
<evidence type="ECO:0000259" key="14">
    <source>
        <dbReference type="PROSITE" id="PS50051"/>
    </source>
</evidence>
<dbReference type="PANTHER" id="PTHR11630:SF73">
    <property type="entry name" value="DNA REPLICATION LICENSING FACTOR MCM6"/>
    <property type="match status" value="1"/>
</dbReference>
<dbReference type="FunFam" id="3.40.50.300:FF:000115">
    <property type="entry name" value="DNA helicase"/>
    <property type="match status" value="1"/>
</dbReference>
<comment type="catalytic activity">
    <reaction evidence="12">
        <text>ATP + H2O = ADP + phosphate + H(+)</text>
        <dbReference type="Rhea" id="RHEA:13065"/>
        <dbReference type="ChEBI" id="CHEBI:15377"/>
        <dbReference type="ChEBI" id="CHEBI:15378"/>
        <dbReference type="ChEBI" id="CHEBI:30616"/>
        <dbReference type="ChEBI" id="CHEBI:43474"/>
        <dbReference type="ChEBI" id="CHEBI:456216"/>
        <dbReference type="EC" id="3.6.4.12"/>
    </reaction>
</comment>
<sequence length="757" mass="85724">QVLAASDAPGMAFSVIQFQNSDGEVKYLRDAEELIRPERNTLIVSFEDLEQSNQQLATTIQEEFYRVYPYLCRAVKTFARDHGNVPPNKDFYVAFQDLPSRHKIREMTSARIGSLMCISGQVVRTHPVHPELVSGTFLCLDCQTVIKDVEQQFKYTQPNICRNPVCANRKRFLLDTNKSRFVDFQKVRIQETQAELPRGSIPRCVEVILRAEAVESAQAGDKCDFTGSLIVVPDVAQLSTPGVRAETSSRVAGKEGYETEGIRGLRALGVRELSYKLVFLACYVAPTNPRFGGKELRDEEQTAESIKNQMTVKEWEKVFEMSQDKNLYHNLCTSLFPTIHGNDEVKRGVLLMLFGGVPKTTSEETSLRGDINVCVVGDPSTAKSQFLKHVEEFSPRAVYTSGKASSAAGLTAAVVKDEESHEFVIEAGALMLADNGVCCIDEFDKMEVRDQVAIHEAMEQQTISITKAGVKATLNARTSILAAANPVGGRYDRAKSLKQNINLSAPIMSRFDLFFILVDECNEVTDYAIARRIVDLHSRIEESIDRIYTLDDIRRYLLFARQFKPKISKESEDFIVEQYKRLRQRDGSGITKSSWRITVRQLESMIRLSEAMARMHCCDEVHPKHVKEAFRLLNKSIIRVETPDINLDQDEEEEQQPMEEHEAQDGVAEPVAVNGLPPLKKNLSLINWYLKEIESEIDSEEELINKKKIIEKVIHRLTHYDHILIELTQTGLKDSEEGQSFDEDPFLVVNPNYLLED</sequence>
<comment type="function">
    <text evidence="12">Acts as component of the MCM2-7 complex (MCM complex) which is the replicative helicase essential for 'once per cell cycle' DNA replication initiation and elongation in eukaryotic cells. The active ATPase sites in the MCM2-7 ring are formed through the interaction surfaces of two neighboring subunits such that a critical structure of a conserved arginine finger motif is provided in trans relative to the ATP-binding site of the Walker A box of the adjacent subunit. The six ATPase active sites, however, are likely to contribute differentially to the complex helicase activity.</text>
</comment>
<feature type="compositionally biased region" description="Acidic residues" evidence="13">
    <location>
        <begin position="647"/>
        <end position="657"/>
    </location>
</feature>
<keyword evidence="16" id="KW-1185">Reference proteome</keyword>
<dbReference type="Gene3D" id="3.40.50.300">
    <property type="entry name" value="P-loop containing nucleotide triphosphate hydrolases"/>
    <property type="match status" value="1"/>
</dbReference>
<feature type="domain" description="MCM C-terminal AAA(+) ATPase" evidence="14">
    <location>
        <begin position="327"/>
        <end position="533"/>
    </location>
</feature>
<evidence type="ECO:0000256" key="1">
    <source>
        <dbReference type="ARBA" id="ARBA00004123"/>
    </source>
</evidence>
<keyword evidence="6 12" id="KW-0347">Helicase</keyword>
<dbReference type="GeneTree" id="ENSGT01150000286966"/>
<evidence type="ECO:0000256" key="13">
    <source>
        <dbReference type="SAM" id="MobiDB-lite"/>
    </source>
</evidence>
<organism evidence="15 16">
    <name type="scientific">Anolis carolinensis</name>
    <name type="common">Green anole</name>
    <name type="synonym">American chameleon</name>
    <dbReference type="NCBI Taxonomy" id="28377"/>
    <lineage>
        <taxon>Eukaryota</taxon>
        <taxon>Metazoa</taxon>
        <taxon>Chordata</taxon>
        <taxon>Craniata</taxon>
        <taxon>Vertebrata</taxon>
        <taxon>Euteleostomi</taxon>
        <taxon>Lepidosauria</taxon>
        <taxon>Squamata</taxon>
        <taxon>Bifurcata</taxon>
        <taxon>Unidentata</taxon>
        <taxon>Episquamata</taxon>
        <taxon>Toxicofera</taxon>
        <taxon>Iguania</taxon>
        <taxon>Dactyloidae</taxon>
        <taxon>Anolis</taxon>
    </lineage>
</organism>
<dbReference type="InterPro" id="IPR027417">
    <property type="entry name" value="P-loop_NTPase"/>
</dbReference>
<evidence type="ECO:0000256" key="9">
    <source>
        <dbReference type="ARBA" id="ARBA00023242"/>
    </source>
</evidence>
<dbReference type="EC" id="3.6.4.12" evidence="12"/>
<keyword evidence="9" id="KW-0539">Nucleus</keyword>
<comment type="subunit">
    <text evidence="12">Component of the MCM2-7 complex.</text>
</comment>
<dbReference type="Pfam" id="PF17855">
    <property type="entry name" value="MCM_lid"/>
    <property type="match status" value="1"/>
</dbReference>
<dbReference type="InterPro" id="IPR012340">
    <property type="entry name" value="NA-bd_OB-fold"/>
</dbReference>
<evidence type="ECO:0000256" key="2">
    <source>
        <dbReference type="ARBA" id="ARBA00008010"/>
    </source>
</evidence>
<dbReference type="PRINTS" id="PR01662">
    <property type="entry name" value="MCMPROTEIN6"/>
</dbReference>
<reference evidence="15" key="3">
    <citation type="submission" date="2025-09" db="UniProtKB">
        <authorList>
            <consortium name="Ensembl"/>
        </authorList>
    </citation>
    <scope>IDENTIFICATION</scope>
</reference>